<dbReference type="AlphaFoldDB" id="A0A6M3KCP6"/>
<gene>
    <name evidence="3" type="ORF">MM415A00879_0005</name>
    <name evidence="2" type="ORF">MM415B00915_0017</name>
</gene>
<reference evidence="3" key="1">
    <citation type="submission" date="2020-03" db="EMBL/GenBank/DDBJ databases">
        <title>The deep terrestrial virosphere.</title>
        <authorList>
            <person name="Holmfeldt K."/>
            <person name="Nilsson E."/>
            <person name="Simone D."/>
            <person name="Lopez-Fernandez M."/>
            <person name="Wu X."/>
            <person name="de Brujin I."/>
            <person name="Lundin D."/>
            <person name="Andersson A."/>
            <person name="Bertilsson S."/>
            <person name="Dopson M."/>
        </authorList>
    </citation>
    <scope>NUCLEOTIDE SEQUENCE</scope>
    <source>
        <strain evidence="3">MM415A00879</strain>
        <strain evidence="2">MM415B00915</strain>
    </source>
</reference>
<dbReference type="EMBL" id="MT142381">
    <property type="protein sequence ID" value="QJA79434.1"/>
    <property type="molecule type" value="Genomic_DNA"/>
</dbReference>
<dbReference type="EMBL" id="MT141446">
    <property type="protein sequence ID" value="QJA61593.1"/>
    <property type="molecule type" value="Genomic_DNA"/>
</dbReference>
<organism evidence="3">
    <name type="scientific">viral metagenome</name>
    <dbReference type="NCBI Taxonomy" id="1070528"/>
    <lineage>
        <taxon>unclassified sequences</taxon>
        <taxon>metagenomes</taxon>
        <taxon>organismal metagenomes</taxon>
    </lineage>
</organism>
<feature type="region of interest" description="Disordered" evidence="1">
    <location>
        <begin position="465"/>
        <end position="509"/>
    </location>
</feature>
<proteinExistence type="predicted"/>
<evidence type="ECO:0000256" key="1">
    <source>
        <dbReference type="SAM" id="MobiDB-lite"/>
    </source>
</evidence>
<name>A0A6M3KCP6_9ZZZZ</name>
<accession>A0A6M3KCP6</accession>
<evidence type="ECO:0000313" key="2">
    <source>
        <dbReference type="EMBL" id="QJA61593.1"/>
    </source>
</evidence>
<protein>
    <submittedName>
        <fullName evidence="3">Putative portal protein</fullName>
    </submittedName>
</protein>
<feature type="compositionally biased region" description="Basic residues" evidence="1">
    <location>
        <begin position="499"/>
        <end position="509"/>
    </location>
</feature>
<sequence length="509" mass="58995">MEINLSDNEVLIPTKQAYQTLIDDHTIDLPMAVALKVPRRVGDPNKSVNFLADSRDLSQTLDDATVKKIFGILDKLYLFEDIYGRSLDLWVDFGATRLDIQDTGNEEFDNLISYWRKHLNEKVSITARGEEQFKRLVFQQWFNMGNCFPYENWERVEINGKMYNLPTKIICLNPNNIEINSDAAQFGIEQISLQIPYSYMGKDGRSNPEIMLFKKKLSPNIKKQIRNNTFFGGSIPLNSRLVTHLKRKGNHHSVWGIPFGLRSLNAFADLHRKREMDSSVVESMIRRILLFKLGNDEYPCNSDRLLAFRSLFENPESNFMLVTPHDVQYEDISPRTDILDYEKKYEHEMTRISVSLGIPPILLGLKGSNKPDVEISAFAESLQDPQMMYKNYIENVVEKIAEQNDMEVPISAKMARVNINKLMHMTTMRDVFLSGTISRRTYVESIDFDFETEIQRIKDEKEQGIDLLMTPPAQPFQGDNQGIDKEEEPQTPNEEKQDKKKKMKRENKN</sequence>
<evidence type="ECO:0000313" key="3">
    <source>
        <dbReference type="EMBL" id="QJA79434.1"/>
    </source>
</evidence>